<dbReference type="Pfam" id="PF00392">
    <property type="entry name" value="GntR"/>
    <property type="match status" value="1"/>
</dbReference>
<dbReference type="InterPro" id="IPR036388">
    <property type="entry name" value="WH-like_DNA-bd_sf"/>
</dbReference>
<dbReference type="PRINTS" id="PR00035">
    <property type="entry name" value="HTHGNTR"/>
</dbReference>
<dbReference type="InterPro" id="IPR011711">
    <property type="entry name" value="GntR_C"/>
</dbReference>
<dbReference type="EMBL" id="QZCW01000001">
    <property type="protein sequence ID" value="MCW5320460.1"/>
    <property type="molecule type" value="Genomic_DNA"/>
</dbReference>
<keyword evidence="6" id="KW-1185">Reference proteome</keyword>
<evidence type="ECO:0000256" key="1">
    <source>
        <dbReference type="ARBA" id="ARBA00023015"/>
    </source>
</evidence>
<dbReference type="Gene3D" id="1.10.10.10">
    <property type="entry name" value="Winged helix-like DNA-binding domain superfamily/Winged helix DNA-binding domain"/>
    <property type="match status" value="1"/>
</dbReference>
<dbReference type="InterPro" id="IPR008920">
    <property type="entry name" value="TF_FadR/GntR_C"/>
</dbReference>
<sequence length="230" mass="25955">MLPWLAEPASDHLSTVRDTPLAKLVRDDMLAMILRGELRPGEHINEPDVASRLGVSRVPVREALRELEGTGLVIARKHAGVFVREPTAGEVRDLYEMRGLLDGFAGRRAARLEDAARTALANLLDASITAMDTASDAHDVQRYYRENLRFHWAIVEAADNHALAETYRTVVQKLHLSRLRNLAQDMGMRASIAEHTRIARALRKGDVARCEDLMARHVSDAYDRLQRRHR</sequence>
<evidence type="ECO:0000313" key="6">
    <source>
        <dbReference type="Proteomes" id="UP001208935"/>
    </source>
</evidence>
<evidence type="ECO:0000256" key="2">
    <source>
        <dbReference type="ARBA" id="ARBA00023125"/>
    </source>
</evidence>
<dbReference type="SUPFAM" id="SSF46785">
    <property type="entry name" value="Winged helix' DNA-binding domain"/>
    <property type="match status" value="1"/>
</dbReference>
<dbReference type="Gene3D" id="1.20.120.530">
    <property type="entry name" value="GntR ligand-binding domain-like"/>
    <property type="match status" value="1"/>
</dbReference>
<accession>A0ABT3KQ66</accession>
<proteinExistence type="predicted"/>
<dbReference type="Pfam" id="PF07729">
    <property type="entry name" value="FCD"/>
    <property type="match status" value="1"/>
</dbReference>
<dbReference type="PROSITE" id="PS50949">
    <property type="entry name" value="HTH_GNTR"/>
    <property type="match status" value="1"/>
</dbReference>
<dbReference type="InterPro" id="IPR036390">
    <property type="entry name" value="WH_DNA-bd_sf"/>
</dbReference>
<dbReference type="PANTHER" id="PTHR43537:SF51">
    <property type="entry name" value="HTH-TYPE TRANSCRIPTIONAL REGULATOR LGOR-RELATED"/>
    <property type="match status" value="1"/>
</dbReference>
<gene>
    <name evidence="5" type="ORF">D5039_04460</name>
</gene>
<dbReference type="SMART" id="SM00345">
    <property type="entry name" value="HTH_GNTR"/>
    <property type="match status" value="1"/>
</dbReference>
<dbReference type="PANTHER" id="PTHR43537">
    <property type="entry name" value="TRANSCRIPTIONAL REGULATOR, GNTR FAMILY"/>
    <property type="match status" value="1"/>
</dbReference>
<evidence type="ECO:0000313" key="5">
    <source>
        <dbReference type="EMBL" id="MCW5320460.1"/>
    </source>
</evidence>
<dbReference type="CDD" id="cd07377">
    <property type="entry name" value="WHTH_GntR"/>
    <property type="match status" value="1"/>
</dbReference>
<keyword evidence="1" id="KW-0805">Transcription regulation</keyword>
<comment type="caution">
    <text evidence="5">The sequence shown here is derived from an EMBL/GenBank/DDBJ whole genome shotgun (WGS) entry which is preliminary data.</text>
</comment>
<evidence type="ECO:0000256" key="3">
    <source>
        <dbReference type="ARBA" id="ARBA00023163"/>
    </source>
</evidence>
<reference evidence="6" key="1">
    <citation type="submission" date="2023-07" db="EMBL/GenBank/DDBJ databases">
        <title>Verminephrobacter genomes.</title>
        <authorList>
            <person name="Lund M.B."/>
        </authorList>
    </citation>
    <scope>NUCLEOTIDE SEQUENCE [LARGE SCALE GENOMIC DNA]</scope>
    <source>
        <strain evidence="6">AtM5-05</strain>
    </source>
</reference>
<feature type="domain" description="HTH gntR-type" evidence="4">
    <location>
        <begin position="19"/>
        <end position="86"/>
    </location>
</feature>
<name>A0ABT3KQ66_9BURK</name>
<dbReference type="SUPFAM" id="SSF48008">
    <property type="entry name" value="GntR ligand-binding domain-like"/>
    <property type="match status" value="1"/>
</dbReference>
<evidence type="ECO:0000259" key="4">
    <source>
        <dbReference type="PROSITE" id="PS50949"/>
    </source>
</evidence>
<dbReference type="SMART" id="SM00895">
    <property type="entry name" value="FCD"/>
    <property type="match status" value="1"/>
</dbReference>
<keyword evidence="3" id="KW-0804">Transcription</keyword>
<dbReference type="Proteomes" id="UP001208935">
    <property type="component" value="Unassembled WGS sequence"/>
</dbReference>
<keyword evidence="2" id="KW-0238">DNA-binding</keyword>
<dbReference type="InterPro" id="IPR000524">
    <property type="entry name" value="Tscrpt_reg_HTH_GntR"/>
</dbReference>
<protein>
    <submittedName>
        <fullName evidence="5">FCD domain-containing protein</fullName>
    </submittedName>
</protein>
<dbReference type="RefSeq" id="WP_265281209.1">
    <property type="nucleotide sequence ID" value="NZ_QZCW01000001.1"/>
</dbReference>
<organism evidence="5 6">
    <name type="scientific">Verminephrobacter aporrectodeae subsp. tuberculatae</name>
    <dbReference type="NCBI Taxonomy" id="1110392"/>
    <lineage>
        <taxon>Bacteria</taxon>
        <taxon>Pseudomonadati</taxon>
        <taxon>Pseudomonadota</taxon>
        <taxon>Betaproteobacteria</taxon>
        <taxon>Burkholderiales</taxon>
        <taxon>Comamonadaceae</taxon>
        <taxon>Verminephrobacter</taxon>
    </lineage>
</organism>